<evidence type="ECO:0008006" key="3">
    <source>
        <dbReference type="Google" id="ProtNLM"/>
    </source>
</evidence>
<name>A0A6A2XYB8_HIBSY</name>
<dbReference type="PANTHER" id="PTHR37220:SF1">
    <property type="entry name" value="O-FUCOSYLTRANSFERASE 23"/>
    <property type="match status" value="1"/>
</dbReference>
<accession>A0A6A2XYB8</accession>
<dbReference type="Proteomes" id="UP000436088">
    <property type="component" value="Unassembled WGS sequence"/>
</dbReference>
<proteinExistence type="predicted"/>
<gene>
    <name evidence="1" type="ORF">F3Y22_tig00116962pilonHSYRG00732</name>
</gene>
<dbReference type="PANTHER" id="PTHR37220">
    <property type="entry name" value="O-FUCOSYLTRANSFERASE 23"/>
    <property type="match status" value="1"/>
</dbReference>
<reference evidence="1" key="1">
    <citation type="submission" date="2019-09" db="EMBL/GenBank/DDBJ databases">
        <title>Draft genome information of white flower Hibiscus syriacus.</title>
        <authorList>
            <person name="Kim Y.-M."/>
        </authorList>
    </citation>
    <scope>NUCLEOTIDE SEQUENCE [LARGE SCALE GENOMIC DNA]</scope>
    <source>
        <strain evidence="1">YM2019G1</strain>
    </source>
</reference>
<dbReference type="GO" id="GO:0009875">
    <property type="term" value="P:pollen-pistil interaction"/>
    <property type="evidence" value="ECO:0007669"/>
    <property type="project" value="InterPro"/>
</dbReference>
<evidence type="ECO:0000313" key="2">
    <source>
        <dbReference type="Proteomes" id="UP000436088"/>
    </source>
</evidence>
<sequence>MAAAPYIAVHLRVENWMITLRISHCCLAVADSLLNDSSILSGWKKGFLPFEKKTLSSSHTISAALPQRAESLIQVSRQLVMVLMPSHVEVRRIQFSAALPQRDAEIRSREYRDTVE</sequence>
<dbReference type="InterPro" id="IPR044982">
    <property type="entry name" value="AtOFT1-like"/>
</dbReference>
<protein>
    <recommendedName>
        <fullName evidence="3">O-fucosyltransferase family protein</fullName>
    </recommendedName>
</protein>
<keyword evidence="2" id="KW-1185">Reference proteome</keyword>
<evidence type="ECO:0000313" key="1">
    <source>
        <dbReference type="EMBL" id="KAE8659604.1"/>
    </source>
</evidence>
<dbReference type="EMBL" id="VEPZ02001737">
    <property type="protein sequence ID" value="KAE8659604.1"/>
    <property type="molecule type" value="Genomic_DNA"/>
</dbReference>
<dbReference type="AlphaFoldDB" id="A0A6A2XYB8"/>
<comment type="caution">
    <text evidence="1">The sequence shown here is derived from an EMBL/GenBank/DDBJ whole genome shotgun (WGS) entry which is preliminary data.</text>
</comment>
<organism evidence="1 2">
    <name type="scientific">Hibiscus syriacus</name>
    <name type="common">Rose of Sharon</name>
    <dbReference type="NCBI Taxonomy" id="106335"/>
    <lineage>
        <taxon>Eukaryota</taxon>
        <taxon>Viridiplantae</taxon>
        <taxon>Streptophyta</taxon>
        <taxon>Embryophyta</taxon>
        <taxon>Tracheophyta</taxon>
        <taxon>Spermatophyta</taxon>
        <taxon>Magnoliopsida</taxon>
        <taxon>eudicotyledons</taxon>
        <taxon>Gunneridae</taxon>
        <taxon>Pentapetalae</taxon>
        <taxon>rosids</taxon>
        <taxon>malvids</taxon>
        <taxon>Malvales</taxon>
        <taxon>Malvaceae</taxon>
        <taxon>Malvoideae</taxon>
        <taxon>Hibiscus</taxon>
    </lineage>
</organism>